<evidence type="ECO:0000313" key="2">
    <source>
        <dbReference type="EMBL" id="MBW87029.1"/>
    </source>
</evidence>
<keyword evidence="1" id="KW-0812">Transmembrane</keyword>
<proteinExistence type="predicted"/>
<feature type="transmembrane region" description="Helical" evidence="1">
    <location>
        <begin position="12"/>
        <end position="34"/>
    </location>
</feature>
<sequence>MESIKRFPAAHKMVLLVTAIVIDILFYMVLMSVGENCIFRLCLKEKDVSPQDGPD</sequence>
<name>A0A2P2J0L8_RHIMU</name>
<evidence type="ECO:0000256" key="1">
    <source>
        <dbReference type="SAM" id="Phobius"/>
    </source>
</evidence>
<reference evidence="2" key="1">
    <citation type="submission" date="2018-02" db="EMBL/GenBank/DDBJ databases">
        <title>Rhizophora mucronata_Transcriptome.</title>
        <authorList>
            <person name="Meera S.P."/>
            <person name="Sreeshan A."/>
            <person name="Augustine A."/>
        </authorList>
    </citation>
    <scope>NUCLEOTIDE SEQUENCE</scope>
    <source>
        <tissue evidence="2">Leaf</tissue>
    </source>
</reference>
<dbReference type="AlphaFoldDB" id="A0A2P2J0L8"/>
<keyword evidence="1" id="KW-0472">Membrane</keyword>
<accession>A0A2P2J0L8</accession>
<organism evidence="2">
    <name type="scientific">Rhizophora mucronata</name>
    <name type="common">Asiatic mangrove</name>
    <dbReference type="NCBI Taxonomy" id="61149"/>
    <lineage>
        <taxon>Eukaryota</taxon>
        <taxon>Viridiplantae</taxon>
        <taxon>Streptophyta</taxon>
        <taxon>Embryophyta</taxon>
        <taxon>Tracheophyta</taxon>
        <taxon>Spermatophyta</taxon>
        <taxon>Magnoliopsida</taxon>
        <taxon>eudicotyledons</taxon>
        <taxon>Gunneridae</taxon>
        <taxon>Pentapetalae</taxon>
        <taxon>rosids</taxon>
        <taxon>fabids</taxon>
        <taxon>Malpighiales</taxon>
        <taxon>Rhizophoraceae</taxon>
        <taxon>Rhizophora</taxon>
    </lineage>
</organism>
<dbReference type="EMBL" id="GGEC01006546">
    <property type="protein sequence ID" value="MBW87029.1"/>
    <property type="molecule type" value="Transcribed_RNA"/>
</dbReference>
<keyword evidence="1" id="KW-1133">Transmembrane helix</keyword>
<protein>
    <submittedName>
        <fullName evidence="2">Uncharacterized protein</fullName>
    </submittedName>
</protein>